<sequence>MREPGADEHLLDATGLLCPLPVLKARKALKPMTSGGRLVILATDPGAVADFQSFCEAQGHRLIDWSEKDGEYRFEIQKA</sequence>
<dbReference type="GO" id="GO:0016740">
    <property type="term" value="F:transferase activity"/>
    <property type="evidence" value="ECO:0007669"/>
    <property type="project" value="UniProtKB-KW"/>
</dbReference>
<dbReference type="Pfam" id="PF01206">
    <property type="entry name" value="TusA"/>
    <property type="match status" value="1"/>
</dbReference>
<keyword evidence="4" id="KW-1185">Reference proteome</keyword>
<accession>A0A437QGL1</accession>
<evidence type="ECO:0000259" key="2">
    <source>
        <dbReference type="PROSITE" id="PS01148"/>
    </source>
</evidence>
<dbReference type="Proteomes" id="UP000287447">
    <property type="component" value="Unassembled WGS sequence"/>
</dbReference>
<dbReference type="EMBL" id="SADE01000004">
    <property type="protein sequence ID" value="RVU33701.1"/>
    <property type="molecule type" value="Genomic_DNA"/>
</dbReference>
<evidence type="ECO:0000313" key="3">
    <source>
        <dbReference type="EMBL" id="RVU33701.1"/>
    </source>
</evidence>
<protein>
    <submittedName>
        <fullName evidence="3">Sulfurtransferase TusA family protein</fullName>
    </submittedName>
</protein>
<comment type="caution">
    <text evidence="3">The sequence shown here is derived from an EMBL/GenBank/DDBJ whole genome shotgun (WGS) entry which is preliminary data.</text>
</comment>
<dbReference type="SUPFAM" id="SSF64307">
    <property type="entry name" value="SirA-like"/>
    <property type="match status" value="1"/>
</dbReference>
<dbReference type="OrthoDB" id="9797551at2"/>
<dbReference type="PROSITE" id="PS01148">
    <property type="entry name" value="UPF0033"/>
    <property type="match status" value="1"/>
</dbReference>
<dbReference type="PANTHER" id="PTHR33279:SF6">
    <property type="entry name" value="SULFUR CARRIER PROTEIN YEDF-RELATED"/>
    <property type="match status" value="1"/>
</dbReference>
<dbReference type="PANTHER" id="PTHR33279">
    <property type="entry name" value="SULFUR CARRIER PROTEIN YEDF-RELATED"/>
    <property type="match status" value="1"/>
</dbReference>
<reference evidence="4" key="1">
    <citation type="submission" date="2019-01" db="EMBL/GenBank/DDBJ databases">
        <title>Gri0909 isolated from a small marine red alga.</title>
        <authorList>
            <person name="Kim J."/>
            <person name="Jeong S.E."/>
            <person name="Jeon C.O."/>
        </authorList>
    </citation>
    <scope>NUCLEOTIDE SEQUENCE [LARGE SCALE GENOMIC DNA]</scope>
    <source>
        <strain evidence="4">Gri0909</strain>
    </source>
</reference>
<name>A0A437QGL1_9PROT</name>
<dbReference type="RefSeq" id="WP_127767731.1">
    <property type="nucleotide sequence ID" value="NZ_SADE01000004.1"/>
</dbReference>
<keyword evidence="3" id="KW-0808">Transferase</keyword>
<evidence type="ECO:0000313" key="4">
    <source>
        <dbReference type="Proteomes" id="UP000287447"/>
    </source>
</evidence>
<gene>
    <name evidence="3" type="ORF">EOI86_21355</name>
</gene>
<organism evidence="3 4">
    <name type="scientific">Hwanghaeella grinnelliae</name>
    <dbReference type="NCBI Taxonomy" id="2500179"/>
    <lineage>
        <taxon>Bacteria</taxon>
        <taxon>Pseudomonadati</taxon>
        <taxon>Pseudomonadota</taxon>
        <taxon>Alphaproteobacteria</taxon>
        <taxon>Rhodospirillales</taxon>
        <taxon>Rhodospirillaceae</taxon>
        <taxon>Hwanghaeella</taxon>
    </lineage>
</organism>
<dbReference type="AlphaFoldDB" id="A0A437QGL1"/>
<proteinExistence type="inferred from homology"/>
<dbReference type="InterPro" id="IPR036868">
    <property type="entry name" value="TusA-like_sf"/>
</dbReference>
<dbReference type="InterPro" id="IPR001455">
    <property type="entry name" value="TusA-like"/>
</dbReference>
<dbReference type="Gene3D" id="3.30.110.40">
    <property type="entry name" value="TusA-like domain"/>
    <property type="match status" value="1"/>
</dbReference>
<dbReference type="CDD" id="cd00291">
    <property type="entry name" value="SirA_YedF_YeeD"/>
    <property type="match status" value="1"/>
</dbReference>
<comment type="similarity">
    <text evidence="1">Belongs to the sulfur carrier protein TusA family.</text>
</comment>
<feature type="domain" description="UPF0033" evidence="2">
    <location>
        <begin position="11"/>
        <end position="35"/>
    </location>
</feature>
<evidence type="ECO:0000256" key="1">
    <source>
        <dbReference type="ARBA" id="ARBA00008984"/>
    </source>
</evidence>